<dbReference type="InterPro" id="IPR005524">
    <property type="entry name" value="DUF318"/>
</dbReference>
<keyword evidence="6 7" id="KW-0472">Membrane</keyword>
<feature type="transmembrane region" description="Helical" evidence="7">
    <location>
        <begin position="142"/>
        <end position="161"/>
    </location>
</feature>
<evidence type="ECO:0000256" key="1">
    <source>
        <dbReference type="ARBA" id="ARBA00004651"/>
    </source>
</evidence>
<dbReference type="Proteomes" id="UP000199158">
    <property type="component" value="Unassembled WGS sequence"/>
</dbReference>
<evidence type="ECO:0000313" key="8">
    <source>
        <dbReference type="EMBL" id="SEM81589.1"/>
    </source>
</evidence>
<feature type="transmembrane region" description="Helical" evidence="7">
    <location>
        <begin position="80"/>
        <end position="104"/>
    </location>
</feature>
<keyword evidence="4 7" id="KW-0812">Transmembrane</keyword>
<evidence type="ECO:0000256" key="6">
    <source>
        <dbReference type="ARBA" id="ARBA00023136"/>
    </source>
</evidence>
<comment type="subcellular location">
    <subcellularLocation>
        <location evidence="1">Cell membrane</location>
        <topology evidence="1">Multi-pass membrane protein</topology>
    </subcellularLocation>
</comment>
<organism evidence="8 9">
    <name type="scientific">Hydrogenoanaerobacterium saccharovorans</name>
    <dbReference type="NCBI Taxonomy" id="474960"/>
    <lineage>
        <taxon>Bacteria</taxon>
        <taxon>Bacillati</taxon>
        <taxon>Bacillota</taxon>
        <taxon>Clostridia</taxon>
        <taxon>Eubacteriales</taxon>
        <taxon>Oscillospiraceae</taxon>
        <taxon>Hydrogenoanaerobacterium</taxon>
    </lineage>
</organism>
<dbReference type="AlphaFoldDB" id="A0A1H8BGG5"/>
<evidence type="ECO:0000313" key="9">
    <source>
        <dbReference type="Proteomes" id="UP000199158"/>
    </source>
</evidence>
<dbReference type="PANTHER" id="PTHR42775:SF1">
    <property type="entry name" value="PERMEASE RV2963-RELATED"/>
    <property type="match status" value="1"/>
</dbReference>
<feature type="transmembrane region" description="Helical" evidence="7">
    <location>
        <begin position="285"/>
        <end position="305"/>
    </location>
</feature>
<comment type="similarity">
    <text evidence="2">Belongs to the UPF0718 family.</text>
</comment>
<name>A0A1H8BGG5_9FIRM</name>
<sequence length="333" mass="36089">MKLELTLLHQHESALDSMLEAFFESMGLPHEWTEFLLHFMADTINLFLILIVVMFAVSLLQTYIPFDRLQKKLSALGSVWGYLLALALGVVSPFCSCTIIPVVMGLISMGVPVQVALCYLTSAALLNVGTVVAMFSTMGVQFGGIYIAVSLLIAVLTSILIRPFAGKENIISYEAGHHHGHHCHDENCHIHTECCHHEPKTRVGYCVDNVTHILRQTWVYMVLSVALSSAVISFVPIETLNTVIGQNNVLSPLLAGIVGAPIHADVFAILPLLQLLLPINRSATLAFALGAMAISIPEVVLLSRVFKPKTIAAYVVVLVVLSVVAGYLAALVA</sequence>
<dbReference type="GO" id="GO:0005886">
    <property type="term" value="C:plasma membrane"/>
    <property type="evidence" value="ECO:0007669"/>
    <property type="project" value="UniProtKB-SubCell"/>
</dbReference>
<evidence type="ECO:0000256" key="2">
    <source>
        <dbReference type="ARBA" id="ARBA00006386"/>
    </source>
</evidence>
<protein>
    <recommendedName>
        <fullName evidence="10">Permease</fullName>
    </recommendedName>
</protein>
<feature type="transmembrane region" description="Helical" evidence="7">
    <location>
        <begin position="249"/>
        <end position="273"/>
    </location>
</feature>
<reference evidence="8 9" key="1">
    <citation type="submission" date="2016-10" db="EMBL/GenBank/DDBJ databases">
        <authorList>
            <person name="de Groot N.N."/>
        </authorList>
    </citation>
    <scope>NUCLEOTIDE SEQUENCE [LARGE SCALE GENOMIC DNA]</scope>
    <source>
        <strain evidence="8 9">CGMCC 1.5070</strain>
    </source>
</reference>
<feature type="transmembrane region" description="Helical" evidence="7">
    <location>
        <begin position="116"/>
        <end position="136"/>
    </location>
</feature>
<dbReference type="EMBL" id="FOCG01000001">
    <property type="protein sequence ID" value="SEM81589.1"/>
    <property type="molecule type" value="Genomic_DNA"/>
</dbReference>
<evidence type="ECO:0000256" key="5">
    <source>
        <dbReference type="ARBA" id="ARBA00022989"/>
    </source>
</evidence>
<keyword evidence="5 7" id="KW-1133">Transmembrane helix</keyword>
<feature type="transmembrane region" description="Helical" evidence="7">
    <location>
        <begin position="311"/>
        <end position="332"/>
    </location>
</feature>
<evidence type="ECO:0000256" key="4">
    <source>
        <dbReference type="ARBA" id="ARBA00022692"/>
    </source>
</evidence>
<dbReference type="InterPro" id="IPR053166">
    <property type="entry name" value="UPF0718_permease"/>
</dbReference>
<keyword evidence="3" id="KW-1003">Cell membrane</keyword>
<dbReference type="STRING" id="474960.SAMN05216180_1873"/>
<dbReference type="OrthoDB" id="9777774at2"/>
<feature type="transmembrane region" description="Helical" evidence="7">
    <location>
        <begin position="218"/>
        <end position="237"/>
    </location>
</feature>
<proteinExistence type="inferred from homology"/>
<feature type="transmembrane region" description="Helical" evidence="7">
    <location>
        <begin position="35"/>
        <end position="60"/>
    </location>
</feature>
<evidence type="ECO:0000256" key="3">
    <source>
        <dbReference type="ARBA" id="ARBA00022475"/>
    </source>
</evidence>
<dbReference type="PANTHER" id="PTHR42775">
    <property type="entry name" value="PERMEASE RV2963-RELATED"/>
    <property type="match status" value="1"/>
</dbReference>
<dbReference type="Pfam" id="PF03773">
    <property type="entry name" value="ArsP_1"/>
    <property type="match status" value="1"/>
</dbReference>
<accession>A0A1H8BGG5</accession>
<evidence type="ECO:0008006" key="10">
    <source>
        <dbReference type="Google" id="ProtNLM"/>
    </source>
</evidence>
<keyword evidence="9" id="KW-1185">Reference proteome</keyword>
<gene>
    <name evidence="8" type="ORF">SAMN05216180_1873</name>
</gene>
<evidence type="ECO:0000256" key="7">
    <source>
        <dbReference type="SAM" id="Phobius"/>
    </source>
</evidence>
<dbReference type="RefSeq" id="WP_092753857.1">
    <property type="nucleotide sequence ID" value="NZ_FOCG01000001.1"/>
</dbReference>